<protein>
    <submittedName>
        <fullName evidence="2">Uncharacterized protein</fullName>
    </submittedName>
</protein>
<organism evidence="2 3">
    <name type="scientific">Phytophthora kernoviae</name>
    <dbReference type="NCBI Taxonomy" id="325452"/>
    <lineage>
        <taxon>Eukaryota</taxon>
        <taxon>Sar</taxon>
        <taxon>Stramenopiles</taxon>
        <taxon>Oomycota</taxon>
        <taxon>Peronosporomycetes</taxon>
        <taxon>Peronosporales</taxon>
        <taxon>Peronosporaceae</taxon>
        <taxon>Phytophthora</taxon>
    </lineage>
</organism>
<dbReference type="AlphaFoldDB" id="A0A3F2RXB0"/>
<dbReference type="Proteomes" id="UP000277300">
    <property type="component" value="Unassembled WGS sequence"/>
</dbReference>
<proteinExistence type="predicted"/>
<evidence type="ECO:0000313" key="4">
    <source>
        <dbReference type="Proteomes" id="UP000284657"/>
    </source>
</evidence>
<reference evidence="3 4" key="1">
    <citation type="submission" date="2018-07" db="EMBL/GenBank/DDBJ databases">
        <title>Genome sequencing of oomycete isolates from Chile give support for New Zealand origin for Phytophthora kernoviae and make available the first Nothophytophthora sp. genome.</title>
        <authorList>
            <person name="Studholme D.J."/>
            <person name="Sanfuentes E."/>
            <person name="Panda P."/>
            <person name="Hill R."/>
            <person name="Sambles C."/>
            <person name="Grant M."/>
            <person name="Williams N.M."/>
            <person name="Mcdougal R.L."/>
        </authorList>
    </citation>
    <scope>NUCLEOTIDE SEQUENCE [LARGE SCALE GENOMIC DNA]</scope>
    <source>
        <strain evidence="2">Chile6</strain>
        <strain evidence="1">Chile7</strain>
    </source>
</reference>
<evidence type="ECO:0000313" key="1">
    <source>
        <dbReference type="EMBL" id="RLN50408.1"/>
    </source>
</evidence>
<dbReference type="Proteomes" id="UP000284657">
    <property type="component" value="Unassembled WGS sequence"/>
</dbReference>
<sequence>MSDHKSIPSRTFMGSTILPPVAFSDDYAIVYRSVTDESFPETRSLDTGANTATNVAVASASSMSSPDTIADDALLIGPGLYLSAATKILVVSLQRRSIYTKDGMEDLVMLDTVESPTKVNPFGFLGATWFLYSAGLRAIIKQRDYDLL</sequence>
<evidence type="ECO:0000313" key="3">
    <source>
        <dbReference type="Proteomes" id="UP000277300"/>
    </source>
</evidence>
<dbReference type="EMBL" id="MBDO02000042">
    <property type="protein sequence ID" value="RLN66072.1"/>
    <property type="molecule type" value="Genomic_DNA"/>
</dbReference>
<comment type="caution">
    <text evidence="2">The sequence shown here is derived from an EMBL/GenBank/DDBJ whole genome shotgun (WGS) entry which is preliminary data.</text>
</comment>
<dbReference type="EMBL" id="MBAD02002028">
    <property type="protein sequence ID" value="RLN50408.1"/>
    <property type="molecule type" value="Genomic_DNA"/>
</dbReference>
<name>A0A3F2RXB0_9STRA</name>
<dbReference type="OrthoDB" id="114872at2759"/>
<gene>
    <name evidence="1" type="ORF">BBJ29_000932</name>
    <name evidence="2" type="ORF">BBP00_00002443</name>
</gene>
<evidence type="ECO:0000313" key="2">
    <source>
        <dbReference type="EMBL" id="RLN66072.1"/>
    </source>
</evidence>
<accession>A0A3F2RXB0</accession>